<gene>
    <name evidence="3" type="ORF">HEB94_002225</name>
</gene>
<evidence type="ECO:0000313" key="4">
    <source>
        <dbReference type="Proteomes" id="UP000638648"/>
    </source>
</evidence>
<dbReference type="Proteomes" id="UP000638648">
    <property type="component" value="Unassembled WGS sequence"/>
</dbReference>
<dbReference type="PANTHER" id="PTHR33608:SF14">
    <property type="entry name" value="POSSIBLE CONSERVED SECRETED PROTEIN"/>
    <property type="match status" value="1"/>
</dbReference>
<evidence type="ECO:0000259" key="2">
    <source>
        <dbReference type="Pfam" id="PF01882"/>
    </source>
</evidence>
<comment type="caution">
    <text evidence="3">The sequence shown here is derived from an EMBL/GenBank/DDBJ whole genome shotgun (WGS) entry which is preliminary data.</text>
</comment>
<feature type="compositionally biased region" description="Low complexity" evidence="1">
    <location>
        <begin position="13"/>
        <end position="24"/>
    </location>
</feature>
<dbReference type="EMBL" id="JADBEM010000001">
    <property type="protein sequence ID" value="MBE1605377.1"/>
    <property type="molecule type" value="Genomic_DNA"/>
</dbReference>
<feature type="domain" description="DUF58" evidence="2">
    <location>
        <begin position="238"/>
        <end position="400"/>
    </location>
</feature>
<accession>A0A927MSB2</accession>
<evidence type="ECO:0000313" key="3">
    <source>
        <dbReference type="EMBL" id="MBE1605377.1"/>
    </source>
</evidence>
<organism evidence="3 4">
    <name type="scientific">Actinopolymorpha pittospori</name>
    <dbReference type="NCBI Taxonomy" id="648752"/>
    <lineage>
        <taxon>Bacteria</taxon>
        <taxon>Bacillati</taxon>
        <taxon>Actinomycetota</taxon>
        <taxon>Actinomycetes</taxon>
        <taxon>Propionibacteriales</taxon>
        <taxon>Actinopolymorphaceae</taxon>
        <taxon>Actinopolymorpha</taxon>
    </lineage>
</organism>
<name>A0A927MSB2_9ACTN</name>
<dbReference type="PANTHER" id="PTHR33608">
    <property type="entry name" value="BLL2464 PROTEIN"/>
    <property type="match status" value="1"/>
</dbReference>
<dbReference type="AlphaFoldDB" id="A0A927MSB2"/>
<dbReference type="Pfam" id="PF01882">
    <property type="entry name" value="DUF58"/>
    <property type="match status" value="1"/>
</dbReference>
<keyword evidence="4" id="KW-1185">Reference proteome</keyword>
<protein>
    <submittedName>
        <fullName evidence="3">Uncharacterized protein (DUF58 family)</fullName>
    </submittedName>
</protein>
<evidence type="ECO:0000256" key="1">
    <source>
        <dbReference type="SAM" id="MobiDB-lite"/>
    </source>
</evidence>
<reference evidence="3" key="1">
    <citation type="submission" date="2020-10" db="EMBL/GenBank/DDBJ databases">
        <title>Sequencing the genomes of 1000 actinobacteria strains.</title>
        <authorList>
            <person name="Klenk H.-P."/>
        </authorList>
    </citation>
    <scope>NUCLEOTIDE SEQUENCE</scope>
    <source>
        <strain evidence="3">DSM 45354</strain>
    </source>
</reference>
<feature type="region of interest" description="Disordered" evidence="1">
    <location>
        <begin position="1"/>
        <end position="31"/>
    </location>
</feature>
<sequence>MSPATGDQPPEPASAGEPSSSEPARQPTLARQSGWVGMPRAKLEVTPHWRLSRMCIRLAVFGVLLLVAAIVSARAEPVLVAAPCLLAVVLAVRQPRPATVRVEASVSELRSFEDDGVEVSVSVAADTELGEIGLDLALPATFVIDGDQARRAFAVRALSHTWTVRAERWGRWRVGPLHLRLRTRGWGHVGTAELTLSELTVFPPPSAAREVAVPPALLARVGSHVARRTGHGIEFAGIRSFAPGDAVRRVNWPVSTRRGELYVNEYAAERAADVVAVVDTTVDVGPFGRSSLDLGVRGAATVVQAYLRYADRVGVVTLGGALRWLAPDVGARQYYRIVETLLSSRLDDRFLEPELAYLPPQALPPGALAFVFTPLIDPRAVEAVRNLRERGHPVVVVDVLTSEPEPGRERDAQLAVRIWRLDREVLLHGLEEMGVTVLPWDEEYGIPLERVRLEPLLGGAR</sequence>
<proteinExistence type="predicted"/>
<dbReference type="RefSeq" id="WP_192749728.1">
    <property type="nucleotide sequence ID" value="NZ_BAABJL010000199.1"/>
</dbReference>
<dbReference type="InterPro" id="IPR002881">
    <property type="entry name" value="DUF58"/>
</dbReference>